<evidence type="ECO:0000313" key="3">
    <source>
        <dbReference type="EMBL" id="VFS47265.1"/>
    </source>
</evidence>
<dbReference type="PROSITE" id="PS51257">
    <property type="entry name" value="PROKAR_LIPOPROTEIN"/>
    <property type="match status" value="1"/>
</dbReference>
<reference evidence="3 5" key="3">
    <citation type="submission" date="2019-03" db="EMBL/GenBank/DDBJ databases">
        <authorList>
            <consortium name="Pathogen Informatics"/>
        </authorList>
    </citation>
    <scope>NUCLEOTIDE SEQUENCE [LARGE SCALE GENOMIC DNA]</scope>
    <source>
        <strain evidence="3 5">NCTC12282</strain>
    </source>
</reference>
<sequence length="219" mass="24674">MNWRIVLTLLFIGILTGCAHTEDLQVSAITAKDAPVQDKKFVIVSDKNEVVDNDLIFSEFARQVALVLDLQGYTQVKNIDDAQIMVVLTFHISEPQTKTEIVNTPVYPTAGPFYPGRFGYYPYPLLGYSVYQPMVHQSIVYKKLVRLQALDASAYVKQKIIKPLWDIQITSNNQNGDLRYMFPYMLVAAQPYIGQNTGHSINVSVDDKDPMVAALRIGE</sequence>
<gene>
    <name evidence="2" type="ORF">CRN84_07100</name>
    <name evidence="3" type="ORF">NCTC12282_02200</name>
</gene>
<dbReference type="Proteomes" id="UP000373449">
    <property type="component" value="Unassembled WGS sequence"/>
</dbReference>
<feature type="signal peptide" evidence="1">
    <location>
        <begin position="1"/>
        <end position="21"/>
    </location>
</feature>
<dbReference type="EMBL" id="CAADJA010000002">
    <property type="protein sequence ID" value="VFS47265.1"/>
    <property type="molecule type" value="Genomic_DNA"/>
</dbReference>
<protein>
    <recommendedName>
        <fullName evidence="6">DUF4136 domain-containing protein</fullName>
    </recommendedName>
</protein>
<dbReference type="RefSeq" id="WP_029096312.1">
    <property type="nucleotide sequence ID" value="NZ_CAADJA010000002.1"/>
</dbReference>
<reference evidence="4" key="2">
    <citation type="submission" date="2017-09" db="EMBL/GenBank/DDBJ databases">
        <title>FDA dAtabase for Regulatory Grade micrObial Sequences (FDA-ARGOS): Supporting development and validation of Infectious Disease Dx tests.</title>
        <authorList>
            <person name="Minogue T."/>
            <person name="Wolcott M."/>
            <person name="Wasieloski L."/>
            <person name="Aguilar W."/>
            <person name="Moore D."/>
            <person name="Tallon L."/>
            <person name="Sadzewicz L."/>
            <person name="Ott S."/>
            <person name="Zhao X."/>
            <person name="Nagaraj S."/>
            <person name="Vavikolanu K."/>
            <person name="Aluvathingal J."/>
            <person name="Nadendla S."/>
            <person name="Sichtig H."/>
        </authorList>
    </citation>
    <scope>NUCLEOTIDE SEQUENCE [LARGE SCALE GENOMIC DNA]</scope>
    <source>
        <strain evidence="4">FDAARGOS_387</strain>
    </source>
</reference>
<keyword evidence="4" id="KW-1185">Reference proteome</keyword>
<evidence type="ECO:0000313" key="2">
    <source>
        <dbReference type="EMBL" id="PHI29103.1"/>
    </source>
</evidence>
<proteinExistence type="predicted"/>
<evidence type="ECO:0008006" key="6">
    <source>
        <dbReference type="Google" id="ProtNLM"/>
    </source>
</evidence>
<dbReference type="OrthoDB" id="6636193at2"/>
<evidence type="ECO:0000313" key="4">
    <source>
        <dbReference type="Proteomes" id="UP000224974"/>
    </source>
</evidence>
<dbReference type="AlphaFoldDB" id="A0A2C6DK82"/>
<accession>A0A2C6DK82</accession>
<name>A0A2C6DK82_9GAMM</name>
<dbReference type="STRING" id="1111728.GCA_000427805_00734"/>
<dbReference type="EMBL" id="PDDX01000001">
    <property type="protein sequence ID" value="PHI29103.1"/>
    <property type="molecule type" value="Genomic_DNA"/>
</dbReference>
<feature type="chain" id="PRO_5036036619" description="DUF4136 domain-containing protein" evidence="1">
    <location>
        <begin position="22"/>
        <end position="219"/>
    </location>
</feature>
<evidence type="ECO:0000313" key="5">
    <source>
        <dbReference type="Proteomes" id="UP000373449"/>
    </source>
</evidence>
<organism evidence="2 4">
    <name type="scientific">Budvicia aquatica</name>
    <dbReference type="NCBI Taxonomy" id="82979"/>
    <lineage>
        <taxon>Bacteria</taxon>
        <taxon>Pseudomonadati</taxon>
        <taxon>Pseudomonadota</taxon>
        <taxon>Gammaproteobacteria</taxon>
        <taxon>Enterobacterales</taxon>
        <taxon>Budviciaceae</taxon>
        <taxon>Budvicia</taxon>
    </lineage>
</organism>
<reference evidence="2" key="1">
    <citation type="submission" date="2017-09" db="EMBL/GenBank/DDBJ databases">
        <title>FDA dAtabase for Regulatory Grade micrObial Sequences (FDA-ARGOS): Supporting development and validation of Infectious Disease Dx tests.</title>
        <authorList>
            <person name="Minogue T."/>
            <person name="Wolcott M."/>
            <person name="Wasieloski L."/>
            <person name="Aguilar W."/>
            <person name="Moore D."/>
            <person name="Tallon L.J."/>
            <person name="Sadzewicz L."/>
            <person name="Ott S."/>
            <person name="Zhao X."/>
            <person name="Nagaraj S."/>
            <person name="Vavikolanu K."/>
            <person name="Aluvathingal J."/>
            <person name="Nadendla S."/>
            <person name="Sichtig H."/>
        </authorList>
    </citation>
    <scope>NUCLEOTIDE SEQUENCE</scope>
    <source>
        <strain evidence="2">FDAARGOS_387</strain>
    </source>
</reference>
<dbReference type="Proteomes" id="UP000224974">
    <property type="component" value="Unassembled WGS sequence"/>
</dbReference>
<dbReference type="Gene3D" id="3.30.160.670">
    <property type="match status" value="1"/>
</dbReference>
<evidence type="ECO:0000256" key="1">
    <source>
        <dbReference type="SAM" id="SignalP"/>
    </source>
</evidence>
<keyword evidence="1" id="KW-0732">Signal</keyword>